<reference evidence="6" key="2">
    <citation type="submission" date="2021-04" db="EMBL/GenBank/DDBJ databases">
        <authorList>
            <person name="Zhang T."/>
            <person name="Zhang Y."/>
            <person name="Lu D."/>
            <person name="Zuo D."/>
            <person name="Du Z."/>
        </authorList>
    </citation>
    <scope>NUCLEOTIDE SEQUENCE</scope>
    <source>
        <strain evidence="6">JR1</strain>
    </source>
</reference>
<dbReference type="PANTHER" id="PTHR14226:SF29">
    <property type="entry name" value="NEUROPATHY TARGET ESTERASE SWS"/>
    <property type="match status" value="1"/>
</dbReference>
<dbReference type="Pfam" id="PF01734">
    <property type="entry name" value="Patatin"/>
    <property type="match status" value="1"/>
</dbReference>
<dbReference type="AlphaFoldDB" id="A0A941IYT9"/>
<protein>
    <submittedName>
        <fullName evidence="6">Patatin-like phospholipase family protein</fullName>
    </submittedName>
</protein>
<evidence type="ECO:0000256" key="1">
    <source>
        <dbReference type="ARBA" id="ARBA00022801"/>
    </source>
</evidence>
<evidence type="ECO:0000313" key="6">
    <source>
        <dbReference type="EMBL" id="MBR8537345.1"/>
    </source>
</evidence>
<dbReference type="EMBL" id="JAGTAR010000030">
    <property type="protein sequence ID" value="MBR8537345.1"/>
    <property type="molecule type" value="Genomic_DNA"/>
</dbReference>
<dbReference type="InterPro" id="IPR002641">
    <property type="entry name" value="PNPLA_dom"/>
</dbReference>
<keyword evidence="3 4" id="KW-0443">Lipid metabolism</keyword>
<evidence type="ECO:0000256" key="2">
    <source>
        <dbReference type="ARBA" id="ARBA00022963"/>
    </source>
</evidence>
<reference evidence="6" key="1">
    <citation type="journal article" date="2018" name="Int. J. Syst. Evol. Microbiol.">
        <title>Carboxylicivirga sediminis sp. nov., isolated from coastal sediment.</title>
        <authorList>
            <person name="Wang F.Q."/>
            <person name="Ren L.H."/>
            <person name="Zou R.J."/>
            <person name="Sun Y.Z."/>
            <person name="Liu X.J."/>
            <person name="Jiang F."/>
            <person name="Liu L.J."/>
        </authorList>
    </citation>
    <scope>NUCLEOTIDE SEQUENCE</scope>
    <source>
        <strain evidence="6">JR1</strain>
    </source>
</reference>
<dbReference type="PROSITE" id="PS51635">
    <property type="entry name" value="PNPLA"/>
    <property type="match status" value="1"/>
</dbReference>
<keyword evidence="2 4" id="KW-0442">Lipid degradation</keyword>
<gene>
    <name evidence="6" type="ORF">KDU71_17390</name>
</gene>
<dbReference type="GO" id="GO:0016787">
    <property type="term" value="F:hydrolase activity"/>
    <property type="evidence" value="ECO:0007669"/>
    <property type="project" value="UniProtKB-UniRule"/>
</dbReference>
<feature type="domain" description="PNPLA" evidence="5">
    <location>
        <begin position="9"/>
        <end position="168"/>
    </location>
</feature>
<dbReference type="RefSeq" id="WP_212192369.1">
    <property type="nucleotide sequence ID" value="NZ_JAGTAR010000030.1"/>
</dbReference>
<evidence type="ECO:0000256" key="4">
    <source>
        <dbReference type="PROSITE-ProRule" id="PRU01161"/>
    </source>
</evidence>
<dbReference type="Gene3D" id="3.40.1090.10">
    <property type="entry name" value="Cytosolic phospholipase A2 catalytic domain"/>
    <property type="match status" value="1"/>
</dbReference>
<feature type="short sequence motif" description="GXGXXG" evidence="4">
    <location>
        <begin position="13"/>
        <end position="18"/>
    </location>
</feature>
<evidence type="ECO:0000313" key="7">
    <source>
        <dbReference type="Proteomes" id="UP000679220"/>
    </source>
</evidence>
<evidence type="ECO:0000259" key="5">
    <source>
        <dbReference type="PROSITE" id="PS51635"/>
    </source>
</evidence>
<dbReference type="PANTHER" id="PTHR14226">
    <property type="entry name" value="NEUROPATHY TARGET ESTERASE/SWISS CHEESE D.MELANOGASTER"/>
    <property type="match status" value="1"/>
</dbReference>
<feature type="short sequence motif" description="GXSXG" evidence="4">
    <location>
        <begin position="40"/>
        <end position="44"/>
    </location>
</feature>
<keyword evidence="1 4" id="KW-0378">Hydrolase</keyword>
<keyword evidence="7" id="KW-1185">Reference proteome</keyword>
<accession>A0A941IYT9</accession>
<feature type="active site" description="Proton acceptor" evidence="4">
    <location>
        <position position="155"/>
    </location>
</feature>
<feature type="active site" description="Nucleophile" evidence="4">
    <location>
        <position position="42"/>
    </location>
</feature>
<evidence type="ECO:0000256" key="3">
    <source>
        <dbReference type="ARBA" id="ARBA00023098"/>
    </source>
</evidence>
<dbReference type="Proteomes" id="UP000679220">
    <property type="component" value="Unassembled WGS sequence"/>
</dbReference>
<dbReference type="InterPro" id="IPR050301">
    <property type="entry name" value="NTE"/>
</dbReference>
<feature type="short sequence motif" description="DGA/G" evidence="4">
    <location>
        <begin position="155"/>
        <end position="157"/>
    </location>
</feature>
<organism evidence="6 7">
    <name type="scientific">Carboxylicivirga sediminis</name>
    <dbReference type="NCBI Taxonomy" id="2006564"/>
    <lineage>
        <taxon>Bacteria</taxon>
        <taxon>Pseudomonadati</taxon>
        <taxon>Bacteroidota</taxon>
        <taxon>Bacteroidia</taxon>
        <taxon>Marinilabiliales</taxon>
        <taxon>Marinilabiliaceae</taxon>
        <taxon>Carboxylicivirga</taxon>
    </lineage>
</organism>
<dbReference type="InterPro" id="IPR016035">
    <property type="entry name" value="Acyl_Trfase/lysoPLipase"/>
</dbReference>
<proteinExistence type="predicted"/>
<dbReference type="SUPFAM" id="SSF52151">
    <property type="entry name" value="FabD/lysophospholipase-like"/>
    <property type="match status" value="1"/>
</dbReference>
<name>A0A941IYT9_9BACT</name>
<sequence length="259" mass="28505">MKQLGKTGLALGGGGAKGFAHIGVIKALEEFSIPIHSVAGTSMGAIIGVLYSAGFNADTIISKLKEEKVWNWFNIDILKGGLVNLNGVKEALLEHLGHEDFSQLKKPFCVTASNLNTGKVKVVSEGQQLFDWVIASASVPVAFTPTVIDGYTYVDGGLFMNLPAEPLMFDCDTVIGSSVVADKKMDKIKNTKDVAERVFNLSILQNERISRLHCDFFIETKKLTKYSMWDFNKFDEIIEHGYNSAKKKIENEILPNITN</sequence>
<dbReference type="GO" id="GO:0016042">
    <property type="term" value="P:lipid catabolic process"/>
    <property type="evidence" value="ECO:0007669"/>
    <property type="project" value="UniProtKB-UniRule"/>
</dbReference>
<comment type="caution">
    <text evidence="6">The sequence shown here is derived from an EMBL/GenBank/DDBJ whole genome shotgun (WGS) entry which is preliminary data.</text>
</comment>
<dbReference type="CDD" id="cd07205">
    <property type="entry name" value="Pat_PNPLA6_PNPLA7_NTE1_like"/>
    <property type="match status" value="1"/>
</dbReference>